<dbReference type="PANTHER" id="PTHR43969">
    <property type="entry name" value="GLUTATHIONE S TRANSFERASE D10, ISOFORM A-RELATED"/>
    <property type="match status" value="1"/>
</dbReference>
<dbReference type="InterPro" id="IPR004046">
    <property type="entry name" value="GST_C"/>
</dbReference>
<dbReference type="PROSITE" id="PS50404">
    <property type="entry name" value="GST_NTER"/>
    <property type="match status" value="1"/>
</dbReference>
<sequence length="201" mass="22846">MVNLTLYGLDPSPPTRAVKMTLAALQLAYKYVNVNVLKAEQLSPAYLQKNPQHTVPMLEDGPARFWDSHAIMAYLVRKYAKDDALYPKNFYKRALVDQRLHFESGVVFAHALISITRMVLFLGQTKEDHEYIAGDQLTIADFSLISSISSMVAYVEIDPVKYPKLRAWMRRMEQLPVYAENAEGARLFIASVKKAKFTVAE</sequence>
<dbReference type="InterPro" id="IPR040079">
    <property type="entry name" value="Glutathione_S-Trfase"/>
</dbReference>
<evidence type="ECO:0000313" key="4">
    <source>
        <dbReference type="RefSeq" id="XP_023175015.2"/>
    </source>
</evidence>
<dbReference type="Gene3D" id="1.20.1050.10">
    <property type="match status" value="1"/>
</dbReference>
<dbReference type="FunFam" id="3.40.30.10:FF:000034">
    <property type="entry name" value="glutathione S-transferase 1"/>
    <property type="match status" value="1"/>
</dbReference>
<dbReference type="SFLD" id="SFLDS00019">
    <property type="entry name" value="Glutathione_Transferase_(cytos"/>
    <property type="match status" value="1"/>
</dbReference>
<dbReference type="InterPro" id="IPR036282">
    <property type="entry name" value="Glutathione-S-Trfase_C_sf"/>
</dbReference>
<dbReference type="RefSeq" id="XP_023175015.2">
    <property type="nucleotide sequence ID" value="XM_023319247.2"/>
</dbReference>
<dbReference type="GO" id="GO:0006749">
    <property type="term" value="P:glutathione metabolic process"/>
    <property type="evidence" value="ECO:0007669"/>
    <property type="project" value="TreeGrafter"/>
</dbReference>
<dbReference type="GO" id="GO:0004364">
    <property type="term" value="F:glutathione transferase activity"/>
    <property type="evidence" value="ECO:0007669"/>
    <property type="project" value="TreeGrafter"/>
</dbReference>
<reference evidence="4" key="1">
    <citation type="submission" date="2025-08" db="UniProtKB">
        <authorList>
            <consortium name="RefSeq"/>
        </authorList>
    </citation>
    <scope>IDENTIFICATION</scope>
    <source>
        <strain evidence="4">15085-1641.00</strain>
        <tissue evidence="4">Whole body</tissue>
    </source>
</reference>
<organism evidence="3 4">
    <name type="scientific">Drosophila hydei</name>
    <name type="common">Fruit fly</name>
    <dbReference type="NCBI Taxonomy" id="7224"/>
    <lineage>
        <taxon>Eukaryota</taxon>
        <taxon>Metazoa</taxon>
        <taxon>Ecdysozoa</taxon>
        <taxon>Arthropoda</taxon>
        <taxon>Hexapoda</taxon>
        <taxon>Insecta</taxon>
        <taxon>Pterygota</taxon>
        <taxon>Neoptera</taxon>
        <taxon>Endopterygota</taxon>
        <taxon>Diptera</taxon>
        <taxon>Brachycera</taxon>
        <taxon>Muscomorpha</taxon>
        <taxon>Ephydroidea</taxon>
        <taxon>Drosophilidae</taxon>
        <taxon>Drosophila</taxon>
    </lineage>
</organism>
<feature type="domain" description="GST C-terminal" evidence="2">
    <location>
        <begin position="69"/>
        <end position="197"/>
    </location>
</feature>
<dbReference type="OrthoDB" id="2309723at2759"/>
<name>A0A6J1M2B4_DROHY</name>
<dbReference type="Gene3D" id="3.40.30.10">
    <property type="entry name" value="Glutaredoxin"/>
    <property type="match status" value="1"/>
</dbReference>
<dbReference type="SUPFAM" id="SSF47616">
    <property type="entry name" value="GST C-terminal domain-like"/>
    <property type="match status" value="1"/>
</dbReference>
<dbReference type="SUPFAM" id="SSF52833">
    <property type="entry name" value="Thioredoxin-like"/>
    <property type="match status" value="1"/>
</dbReference>
<dbReference type="InterPro" id="IPR010987">
    <property type="entry name" value="Glutathione-S-Trfase_C-like"/>
</dbReference>
<dbReference type="InterPro" id="IPR036249">
    <property type="entry name" value="Thioredoxin-like_sf"/>
</dbReference>
<dbReference type="InterPro" id="IPR004045">
    <property type="entry name" value="Glutathione_S-Trfase_N"/>
</dbReference>
<dbReference type="GeneID" id="111602254"/>
<dbReference type="CDD" id="cd03177">
    <property type="entry name" value="GST_C_Delta_Epsilon"/>
    <property type="match status" value="1"/>
</dbReference>
<protein>
    <submittedName>
        <fullName evidence="4">Glutathione S-transferase 1-like isoform X2</fullName>
    </submittedName>
</protein>
<dbReference type="SFLD" id="SFLDG00358">
    <property type="entry name" value="Main_(cytGST)"/>
    <property type="match status" value="1"/>
</dbReference>
<accession>A0A6J1M2B4</accession>
<feature type="domain" description="GST N-terminal" evidence="1">
    <location>
        <begin position="2"/>
        <end position="83"/>
    </location>
</feature>
<dbReference type="Pfam" id="PF00043">
    <property type="entry name" value="GST_C"/>
    <property type="match status" value="1"/>
</dbReference>
<evidence type="ECO:0000259" key="2">
    <source>
        <dbReference type="PROSITE" id="PS50405"/>
    </source>
</evidence>
<proteinExistence type="predicted"/>
<gene>
    <name evidence="4" type="primary">LOC111602254</name>
</gene>
<keyword evidence="3" id="KW-1185">Reference proteome</keyword>
<dbReference type="Pfam" id="PF13417">
    <property type="entry name" value="GST_N_3"/>
    <property type="match status" value="1"/>
</dbReference>
<dbReference type="AlphaFoldDB" id="A0A6J1M2B4"/>
<evidence type="ECO:0000313" key="3">
    <source>
        <dbReference type="Proteomes" id="UP000504633"/>
    </source>
</evidence>
<evidence type="ECO:0000259" key="1">
    <source>
        <dbReference type="PROSITE" id="PS50404"/>
    </source>
</evidence>
<dbReference type="PANTHER" id="PTHR43969:SF8">
    <property type="entry name" value="GLUTATHIONE S TRANSFERASE E13, ISOFORM A-RELATED"/>
    <property type="match status" value="1"/>
</dbReference>
<dbReference type="Proteomes" id="UP000504633">
    <property type="component" value="Unplaced"/>
</dbReference>
<dbReference type="PROSITE" id="PS50405">
    <property type="entry name" value="GST_CTER"/>
    <property type="match status" value="1"/>
</dbReference>